<proteinExistence type="inferred from homology"/>
<dbReference type="InterPro" id="IPR051465">
    <property type="entry name" value="Cell_Envelope_Struct_Comp"/>
</dbReference>
<dbReference type="Pfam" id="PF00395">
    <property type="entry name" value="SLH"/>
    <property type="match status" value="1"/>
</dbReference>
<organism evidence="4 5">
    <name type="scientific">Moorena producens PAL-8-15-08-1</name>
    <dbReference type="NCBI Taxonomy" id="1458985"/>
    <lineage>
        <taxon>Bacteria</taxon>
        <taxon>Bacillati</taxon>
        <taxon>Cyanobacteriota</taxon>
        <taxon>Cyanophyceae</taxon>
        <taxon>Coleofasciculales</taxon>
        <taxon>Coleofasciculaceae</taxon>
        <taxon>Moorena</taxon>
    </lineage>
</organism>
<dbReference type="InterPro" id="IPR038673">
    <property type="entry name" value="OprB_sf"/>
</dbReference>
<dbReference type="AlphaFoldDB" id="A0A1D8TX36"/>
<feature type="signal peptide" evidence="2">
    <location>
        <begin position="1"/>
        <end position="28"/>
    </location>
</feature>
<evidence type="ECO:0000259" key="3">
    <source>
        <dbReference type="PROSITE" id="PS51272"/>
    </source>
</evidence>
<feature type="chain" id="PRO_5009362512" description="SLH domain-containing protein" evidence="2">
    <location>
        <begin position="29"/>
        <end position="594"/>
    </location>
</feature>
<dbReference type="InterPro" id="IPR001119">
    <property type="entry name" value="SLH_dom"/>
</dbReference>
<dbReference type="NCBIfam" id="NF033921">
    <property type="entry name" value="por_somb"/>
    <property type="match status" value="1"/>
</dbReference>
<sequence>MLKLTWSLPHVTPAAIAAAFLLTPHGLANESQPKSTTAQELSVAVELLPPISVGVMEQVTPVSQLFPGSPITELPTSTQEFENELTPNIEPNIEQTDQPMAQVTSVSQLSDVQPTDWAFQALQSIVERYGCMAGYPDGSYRGNRPLNRYEFAAALNACFDQLSKIILAPNLASSYFKEDLEAIKRLQSEFTVELARLRGNLDAVTARTAEVEITEFSTTTKLNGEVDFILIDYFTDNKAAPCCSSPTQDDSLTTTFTGLALLSFDTSFTGKDLLRTRIDTTDVPEFNNPLDGTDMTLYDFETNTDNEFVITELYYRFPISDRIQAHIAAAGLSADEITDPLNPVSALSRFGVHNPLYRLAEGGGAAIRYQFNDSIRISVAYLGSAASISNPTEGNGLFNGQFGAFTQLTLTPNQRLGIGLNYVHYYSPEPNSGIDVTGSTGSQFSQAPFGDQTATSANGFGLQGRYRLSPGFALGGWLSYINANAESSPRQSGLDGSKGAKADIWTWAITMAFPDLGKEGNELGFVFGMPPRLAENDINSRQDLDVSYHLETFYRYQINDNISITPGLFVIFSPEHNSNNNSIVVPMLKTKFIF</sequence>
<evidence type="ECO:0000313" key="5">
    <source>
        <dbReference type="Proteomes" id="UP000177870"/>
    </source>
</evidence>
<dbReference type="RefSeq" id="WP_070394631.1">
    <property type="nucleotide sequence ID" value="NZ_CP017599.1"/>
</dbReference>
<dbReference type="OrthoDB" id="580845at2"/>
<dbReference type="PANTHER" id="PTHR43308">
    <property type="entry name" value="OUTER MEMBRANE PROTEIN ALPHA-RELATED"/>
    <property type="match status" value="1"/>
</dbReference>
<dbReference type="EMBL" id="CP017599">
    <property type="protein sequence ID" value="AOX02210.1"/>
    <property type="molecule type" value="Genomic_DNA"/>
</dbReference>
<protein>
    <recommendedName>
        <fullName evidence="3">SLH domain-containing protein</fullName>
    </recommendedName>
</protein>
<evidence type="ECO:0000313" key="4">
    <source>
        <dbReference type="EMBL" id="AOX02210.1"/>
    </source>
</evidence>
<reference evidence="5" key="1">
    <citation type="submission" date="2016-10" db="EMBL/GenBank/DDBJ databases">
        <title>Comparative genomics uncovers the prolific and rare metabolic potential of the cyanobacterial genus Moorea.</title>
        <authorList>
            <person name="Leao T."/>
            <person name="Castelao G."/>
            <person name="Korobeynikov A."/>
            <person name="Monroe E.A."/>
            <person name="Podell S."/>
            <person name="Glukhov E."/>
            <person name="Allen E."/>
            <person name="Gerwick W.H."/>
            <person name="Gerwick L."/>
        </authorList>
    </citation>
    <scope>NUCLEOTIDE SEQUENCE [LARGE SCALE GENOMIC DNA]</scope>
    <source>
        <strain evidence="5">PAL-8-15-08-1</strain>
    </source>
</reference>
<evidence type="ECO:0000256" key="1">
    <source>
        <dbReference type="ARBA" id="ARBA00008769"/>
    </source>
</evidence>
<accession>A0A1D8TX36</accession>
<dbReference type="Gene3D" id="2.40.160.180">
    <property type="entry name" value="Carbohydrate-selective porin OprB"/>
    <property type="match status" value="1"/>
</dbReference>
<dbReference type="Pfam" id="PF04966">
    <property type="entry name" value="OprB"/>
    <property type="match status" value="1"/>
</dbReference>
<dbReference type="KEGG" id="mpro:BJP34_24690"/>
<dbReference type="InterPro" id="IPR007049">
    <property type="entry name" value="Carb-sel_porin_OprB"/>
</dbReference>
<keyword evidence="2" id="KW-0732">Signal</keyword>
<name>A0A1D8TX36_9CYAN</name>
<dbReference type="GO" id="GO:0008643">
    <property type="term" value="P:carbohydrate transport"/>
    <property type="evidence" value="ECO:0007669"/>
    <property type="project" value="InterPro"/>
</dbReference>
<dbReference type="PANTHER" id="PTHR43308:SF1">
    <property type="entry name" value="OUTER MEMBRANE PROTEIN ALPHA"/>
    <property type="match status" value="1"/>
</dbReference>
<evidence type="ECO:0000256" key="2">
    <source>
        <dbReference type="RuleBase" id="RU363072"/>
    </source>
</evidence>
<comment type="similarity">
    <text evidence="1 2">Belongs to the OprB family.</text>
</comment>
<dbReference type="PROSITE" id="PS51272">
    <property type="entry name" value="SLH"/>
    <property type="match status" value="1"/>
</dbReference>
<gene>
    <name evidence="4" type="ORF">BJP34_24690</name>
</gene>
<dbReference type="InterPro" id="IPR047684">
    <property type="entry name" value="Por_som-like"/>
</dbReference>
<dbReference type="STRING" id="1458985.BJP34_24690"/>
<dbReference type="SUPFAM" id="SSF56935">
    <property type="entry name" value="Porins"/>
    <property type="match status" value="1"/>
</dbReference>
<dbReference type="Proteomes" id="UP000177870">
    <property type="component" value="Chromosome"/>
</dbReference>
<dbReference type="GO" id="GO:0016020">
    <property type="term" value="C:membrane"/>
    <property type="evidence" value="ECO:0007669"/>
    <property type="project" value="InterPro"/>
</dbReference>
<feature type="domain" description="SLH" evidence="3">
    <location>
        <begin position="105"/>
        <end position="169"/>
    </location>
</feature>
<dbReference type="GO" id="GO:0015288">
    <property type="term" value="F:porin activity"/>
    <property type="evidence" value="ECO:0007669"/>
    <property type="project" value="InterPro"/>
</dbReference>